<keyword evidence="3" id="KW-1185">Reference proteome</keyword>
<accession>G8UI49</accession>
<dbReference type="STRING" id="203275.BFO_3213"/>
<dbReference type="AlphaFoldDB" id="G8UI49"/>
<name>G8UI49_TANFA</name>
<evidence type="ECO:0000313" key="2">
    <source>
        <dbReference type="EMBL" id="AEW22439.1"/>
    </source>
</evidence>
<organism evidence="2 3">
    <name type="scientific">Tannerella forsythia (strain ATCC 43037 / JCM 10827 / CCUG 21028 A / KCTC 5666 / FDC 338)</name>
    <name type="common">Bacteroides forsythus</name>
    <dbReference type="NCBI Taxonomy" id="203275"/>
    <lineage>
        <taxon>Bacteria</taxon>
        <taxon>Pseudomonadati</taxon>
        <taxon>Bacteroidota</taxon>
        <taxon>Bacteroidia</taxon>
        <taxon>Bacteroidales</taxon>
        <taxon>Tannerellaceae</taxon>
        <taxon>Tannerella</taxon>
    </lineage>
</organism>
<reference evidence="2" key="1">
    <citation type="submission" date="2011-12" db="EMBL/GenBank/DDBJ databases">
        <authorList>
            <person name="Dewhirst F."/>
            <person name="Tanner A."/>
            <person name="Izard J."/>
            <person name="Brinkac L."/>
            <person name="Durkin A.S."/>
            <person name="Hostetler J."/>
            <person name="Shetty J."/>
            <person name="Torralba M."/>
            <person name="Gill S."/>
            <person name="Nelson K."/>
        </authorList>
    </citation>
    <scope>NUCLEOTIDE SEQUENCE</scope>
    <source>
        <strain evidence="2">92A2</strain>
    </source>
</reference>
<dbReference type="EMBL" id="CP003191">
    <property type="protein sequence ID" value="AEW22439.1"/>
    <property type="molecule type" value="Genomic_DNA"/>
</dbReference>
<sequence>MRSAPEMLPEAETGDDCYDEPVRTDESGIVVHGIDYKELAFQRKLRNRRHKQDITGKRRT</sequence>
<dbReference type="PATRIC" id="fig|203275.8.peg.2775"/>
<dbReference type="HOGENOM" id="CLU_2940263_0_0_10"/>
<gene>
    <name evidence="2" type="ordered locus">BFO_3213</name>
</gene>
<proteinExistence type="predicted"/>
<feature type="region of interest" description="Disordered" evidence="1">
    <location>
        <begin position="1"/>
        <end position="22"/>
    </location>
</feature>
<dbReference type="eggNOG" id="COG3843">
    <property type="taxonomic scope" value="Bacteria"/>
</dbReference>
<protein>
    <submittedName>
        <fullName evidence="2">Uncharacterized protein</fullName>
    </submittedName>
</protein>
<dbReference type="KEGG" id="tfo:BFO_3213"/>
<evidence type="ECO:0000313" key="3">
    <source>
        <dbReference type="Proteomes" id="UP000005436"/>
    </source>
</evidence>
<dbReference type="Proteomes" id="UP000005436">
    <property type="component" value="Chromosome"/>
</dbReference>
<evidence type="ECO:0000256" key="1">
    <source>
        <dbReference type="SAM" id="MobiDB-lite"/>
    </source>
</evidence>